<dbReference type="SFLD" id="SFLDG00002">
    <property type="entry name" value="C1.7:_P-type_atpase_like"/>
    <property type="match status" value="1"/>
</dbReference>
<dbReference type="InterPro" id="IPR023214">
    <property type="entry name" value="HAD_sf"/>
</dbReference>
<feature type="transmembrane region" description="Helical" evidence="10">
    <location>
        <begin position="191"/>
        <end position="210"/>
    </location>
</feature>
<evidence type="ECO:0000256" key="8">
    <source>
        <dbReference type="ARBA" id="ARBA00022989"/>
    </source>
</evidence>
<dbReference type="SFLD" id="SFLDS00003">
    <property type="entry name" value="Haloacid_Dehalogenase"/>
    <property type="match status" value="1"/>
</dbReference>
<dbReference type="PRINTS" id="PR00120">
    <property type="entry name" value="HATPASE"/>
</dbReference>
<keyword evidence="5 10" id="KW-0547">Nucleotide-binding</keyword>
<keyword evidence="4 10" id="KW-0479">Metal-binding</keyword>
<reference evidence="13 14" key="1">
    <citation type="journal article" date="2012" name="Genome Biol.">
        <title>The genome of the polar eukaryotic microalga coccomyxa subellipsoidea reveals traits of cold adaptation.</title>
        <authorList>
            <person name="Blanc G."/>
            <person name="Agarkova I."/>
            <person name="Grimwood J."/>
            <person name="Kuo A."/>
            <person name="Brueggeman A."/>
            <person name="Dunigan D."/>
            <person name="Gurnon J."/>
            <person name="Ladunga I."/>
            <person name="Lindquist E."/>
            <person name="Lucas S."/>
            <person name="Pangilinan J."/>
            <person name="Proschold T."/>
            <person name="Salamov A."/>
            <person name="Schmutz J."/>
            <person name="Weeks D."/>
            <person name="Yamada T."/>
            <person name="Claverie J.M."/>
            <person name="Grigoriev I."/>
            <person name="Van Etten J."/>
            <person name="Lomsadze A."/>
            <person name="Borodovsky M."/>
        </authorList>
    </citation>
    <scope>NUCLEOTIDE SEQUENCE [LARGE SCALE GENOMIC DNA]</scope>
    <source>
        <strain evidence="13 14">C-169</strain>
    </source>
</reference>
<keyword evidence="7" id="KW-1278">Translocase</keyword>
<keyword evidence="8 10" id="KW-1133">Transmembrane helix</keyword>
<dbReference type="GO" id="GO:0016020">
    <property type="term" value="C:membrane"/>
    <property type="evidence" value="ECO:0007669"/>
    <property type="project" value="UniProtKB-SubCell"/>
</dbReference>
<keyword evidence="6 10" id="KW-0067">ATP-binding</keyword>
<dbReference type="Gene3D" id="3.40.50.1000">
    <property type="entry name" value="HAD superfamily/HAD-like"/>
    <property type="match status" value="1"/>
</dbReference>
<dbReference type="GO" id="GO:0055070">
    <property type="term" value="P:copper ion homeostasis"/>
    <property type="evidence" value="ECO:0007669"/>
    <property type="project" value="TreeGrafter"/>
</dbReference>
<dbReference type="Gene3D" id="3.40.1110.10">
    <property type="entry name" value="Calcium-transporting ATPase, cytoplasmic domain N"/>
    <property type="match status" value="1"/>
</dbReference>
<dbReference type="Pfam" id="PF00702">
    <property type="entry name" value="Hydrolase"/>
    <property type="match status" value="1"/>
</dbReference>
<dbReference type="GeneID" id="17043453"/>
<feature type="transmembrane region" description="Helical" evidence="10">
    <location>
        <begin position="426"/>
        <end position="449"/>
    </location>
</feature>
<dbReference type="GO" id="GO:0005507">
    <property type="term" value="F:copper ion binding"/>
    <property type="evidence" value="ECO:0007669"/>
    <property type="project" value="TreeGrafter"/>
</dbReference>
<dbReference type="InterPro" id="IPR036412">
    <property type="entry name" value="HAD-like_sf"/>
</dbReference>
<dbReference type="GO" id="GO:0005524">
    <property type="term" value="F:ATP binding"/>
    <property type="evidence" value="ECO:0007669"/>
    <property type="project" value="UniProtKB-UniRule"/>
</dbReference>
<evidence type="ECO:0000256" key="5">
    <source>
        <dbReference type="ARBA" id="ARBA00022741"/>
    </source>
</evidence>
<dbReference type="InterPro" id="IPR018303">
    <property type="entry name" value="ATPase_P-typ_P_site"/>
</dbReference>
<dbReference type="eggNOG" id="KOG0207">
    <property type="taxonomic scope" value="Eukaryota"/>
</dbReference>
<dbReference type="Gene3D" id="2.70.150.10">
    <property type="entry name" value="Calcium-transporting ATPase, cytoplasmic transduction domain A"/>
    <property type="match status" value="1"/>
</dbReference>
<evidence type="ECO:0000256" key="4">
    <source>
        <dbReference type="ARBA" id="ARBA00022723"/>
    </source>
</evidence>
<dbReference type="SUPFAM" id="SSF81665">
    <property type="entry name" value="Calcium ATPase, transmembrane domain M"/>
    <property type="match status" value="1"/>
</dbReference>
<dbReference type="PANTHER" id="PTHR43520:SF19">
    <property type="entry name" value="COPPER-TRANSPORTING ATPASE PAA2, CHLOROPLASTIC"/>
    <property type="match status" value="1"/>
</dbReference>
<protein>
    <submittedName>
        <fullName evidence="13">Heavy metal translocatin</fullName>
    </submittedName>
</protein>
<feature type="transmembrane region" description="Helical" evidence="10">
    <location>
        <begin position="774"/>
        <end position="793"/>
    </location>
</feature>
<dbReference type="CDD" id="cd00371">
    <property type="entry name" value="HMA"/>
    <property type="match status" value="1"/>
</dbReference>
<dbReference type="STRING" id="574566.I0Z482"/>
<evidence type="ECO:0000313" key="14">
    <source>
        <dbReference type="Proteomes" id="UP000007264"/>
    </source>
</evidence>
<dbReference type="PANTHER" id="PTHR43520">
    <property type="entry name" value="ATP7, ISOFORM B"/>
    <property type="match status" value="1"/>
</dbReference>
<evidence type="ECO:0000256" key="6">
    <source>
        <dbReference type="ARBA" id="ARBA00022840"/>
    </source>
</evidence>
<comment type="caution">
    <text evidence="13">The sequence shown here is derived from an EMBL/GenBank/DDBJ whole genome shotgun (WGS) entry which is preliminary data.</text>
</comment>
<dbReference type="NCBIfam" id="TIGR01494">
    <property type="entry name" value="ATPase_P-type"/>
    <property type="match status" value="2"/>
</dbReference>
<dbReference type="AlphaFoldDB" id="I0Z482"/>
<feature type="region of interest" description="Disordered" evidence="11">
    <location>
        <begin position="808"/>
        <end position="836"/>
    </location>
</feature>
<dbReference type="Proteomes" id="UP000007264">
    <property type="component" value="Unassembled WGS sequence"/>
</dbReference>
<dbReference type="GO" id="GO:0016887">
    <property type="term" value="F:ATP hydrolysis activity"/>
    <property type="evidence" value="ECO:0007669"/>
    <property type="project" value="InterPro"/>
</dbReference>
<gene>
    <name evidence="13" type="ORF">COCSUDRAFT_28011</name>
</gene>
<organism evidence="13 14">
    <name type="scientific">Coccomyxa subellipsoidea (strain C-169)</name>
    <name type="common">Green microalga</name>
    <dbReference type="NCBI Taxonomy" id="574566"/>
    <lineage>
        <taxon>Eukaryota</taxon>
        <taxon>Viridiplantae</taxon>
        <taxon>Chlorophyta</taxon>
        <taxon>core chlorophytes</taxon>
        <taxon>Trebouxiophyceae</taxon>
        <taxon>Trebouxiophyceae incertae sedis</taxon>
        <taxon>Coccomyxaceae</taxon>
        <taxon>Coccomyxa</taxon>
        <taxon>Coccomyxa subellipsoidea</taxon>
    </lineage>
</organism>
<evidence type="ECO:0000259" key="12">
    <source>
        <dbReference type="PROSITE" id="PS50846"/>
    </source>
</evidence>
<dbReference type="SFLD" id="SFLDF00027">
    <property type="entry name" value="p-type_atpase"/>
    <property type="match status" value="1"/>
</dbReference>
<sequence length="836" mass="85161">MKCGGCSASVKRILLSKPGIEQAAVNLLTESAVVKLRPGQSSAAEAADLLTSKALPSIFSACQTSEEGMQDSAEASEQRKREELQRSLWDLSLSWGLVLVCCTHHLGHWLHGLGWHGLAHGPVLNALANPSVSLVLGSVALLGPGRPLIQDGLVSLARGNPNMNSLIGLGALTSFAAGVAAPLVPGMAFDASFLEEPVMLLAFVLLGRTLEARARLKASGKPLILMLFLFVSSSDLRSLAKLIPADTRLVIDAGTAPGAAAAAKAAEGKGDAALVVMSVPTTSVRAGDVLRVLPGERVPVDGEILEGRCSVDESMLTGEAALVVKAQGSLVTAGTVVFEAPITVRASSTGAGSMLAGIGRLVAAAQAREAPVQRLADTIAGRFCFSVMAASAATFAFWSTLGASLFPSALDSVAGGGALLLGTKLAIDVLVVACPCALGLATPTAVLVASSMGAKRGLLLRGGDVLERIAQVDTVVFDKTGTLTEGRLRLEASSPAEGVSKTELLRWAAAAESSARHPLAAAVLAAADAAGVEVPGSRDASTEPGSGVRATVDGARVFVGHREWVEQQLREVSGSGHTDGHSSDRTHSHLTGDEAEQGMSMVHVAVEGRGLVGSLAFRDTLRPDARAVVQRLKDLNIRVALLSGDNAATVTAAAQQAGIQADSAWSGMRPEQKAAVVEQLRAGGAVVAMVGDGVNDAPALAAADVGLAMSGGMDAAGEAASVVLLGDRMGQVVEAIVLGRATLGKIRQNLAWALMYNIIGIPLAAGALLPSMGIALNASAAGGMMAFSSLAVVSNSLLLRTHPLGEAADGAAAREPQTRLHSDARQEFGSGGAPAQ</sequence>
<dbReference type="PROSITE" id="PS50846">
    <property type="entry name" value="HMA_2"/>
    <property type="match status" value="1"/>
</dbReference>
<evidence type="ECO:0000256" key="2">
    <source>
        <dbReference type="ARBA" id="ARBA00006024"/>
    </source>
</evidence>
<dbReference type="EMBL" id="AGSI01000004">
    <property type="protein sequence ID" value="EIE25451.1"/>
    <property type="molecule type" value="Genomic_DNA"/>
</dbReference>
<dbReference type="InterPro" id="IPR008250">
    <property type="entry name" value="ATPase_P-typ_transduc_dom_A_sf"/>
</dbReference>
<dbReference type="PRINTS" id="PR00119">
    <property type="entry name" value="CATATPASE"/>
</dbReference>
<name>I0Z482_COCSC</name>
<dbReference type="Gene3D" id="3.30.70.100">
    <property type="match status" value="1"/>
</dbReference>
<feature type="domain" description="HMA" evidence="12">
    <location>
        <begin position="1"/>
        <end position="58"/>
    </location>
</feature>
<dbReference type="InterPro" id="IPR023298">
    <property type="entry name" value="ATPase_P-typ_TM_dom_sf"/>
</dbReference>
<evidence type="ECO:0000256" key="9">
    <source>
        <dbReference type="ARBA" id="ARBA00023136"/>
    </source>
</evidence>
<dbReference type="GO" id="GO:0043682">
    <property type="term" value="F:P-type divalent copper transporter activity"/>
    <property type="evidence" value="ECO:0007669"/>
    <property type="project" value="TreeGrafter"/>
</dbReference>
<evidence type="ECO:0000313" key="13">
    <source>
        <dbReference type="EMBL" id="EIE25451.1"/>
    </source>
</evidence>
<dbReference type="SUPFAM" id="SSF55008">
    <property type="entry name" value="HMA, heavy metal-associated domain"/>
    <property type="match status" value="1"/>
</dbReference>
<feature type="transmembrane region" description="Helical" evidence="10">
    <location>
        <begin position="383"/>
        <end position="406"/>
    </location>
</feature>
<feature type="transmembrane region" description="Helical" evidence="10">
    <location>
        <begin position="166"/>
        <end position="185"/>
    </location>
</feature>
<dbReference type="SUPFAM" id="SSF81653">
    <property type="entry name" value="Calcium ATPase, transduction domain A"/>
    <property type="match status" value="1"/>
</dbReference>
<dbReference type="OrthoDB" id="432719at2759"/>
<feature type="compositionally biased region" description="Basic and acidic residues" evidence="11">
    <location>
        <begin position="816"/>
        <end position="826"/>
    </location>
</feature>
<keyword evidence="14" id="KW-1185">Reference proteome</keyword>
<dbReference type="Pfam" id="PF00403">
    <property type="entry name" value="HMA"/>
    <property type="match status" value="1"/>
</dbReference>
<dbReference type="InterPro" id="IPR001757">
    <property type="entry name" value="P_typ_ATPase"/>
</dbReference>
<evidence type="ECO:0000256" key="10">
    <source>
        <dbReference type="RuleBase" id="RU362081"/>
    </source>
</evidence>
<dbReference type="Pfam" id="PF00122">
    <property type="entry name" value="E1-E2_ATPase"/>
    <property type="match status" value="1"/>
</dbReference>
<evidence type="ECO:0000256" key="3">
    <source>
        <dbReference type="ARBA" id="ARBA00022692"/>
    </source>
</evidence>
<dbReference type="InterPro" id="IPR023299">
    <property type="entry name" value="ATPase_P-typ_cyto_dom_N"/>
</dbReference>
<proteinExistence type="inferred from homology"/>
<keyword evidence="9 10" id="KW-0472">Membrane</keyword>
<accession>I0Z482</accession>
<dbReference type="SUPFAM" id="SSF56784">
    <property type="entry name" value="HAD-like"/>
    <property type="match status" value="1"/>
</dbReference>
<dbReference type="RefSeq" id="XP_005649995.1">
    <property type="nucleotide sequence ID" value="XM_005649938.1"/>
</dbReference>
<dbReference type="NCBIfam" id="TIGR01525">
    <property type="entry name" value="ATPase-IB_hvy"/>
    <property type="match status" value="1"/>
</dbReference>
<dbReference type="PROSITE" id="PS00154">
    <property type="entry name" value="ATPASE_E1_E2"/>
    <property type="match status" value="1"/>
</dbReference>
<keyword evidence="3 10" id="KW-0812">Transmembrane</keyword>
<dbReference type="InterPro" id="IPR036163">
    <property type="entry name" value="HMA_dom_sf"/>
</dbReference>
<evidence type="ECO:0000256" key="11">
    <source>
        <dbReference type="SAM" id="MobiDB-lite"/>
    </source>
</evidence>
<comment type="subcellular location">
    <subcellularLocation>
        <location evidence="1">Membrane</location>
        <topology evidence="1">Multi-pass membrane protein</topology>
    </subcellularLocation>
</comment>
<dbReference type="InterPro" id="IPR006121">
    <property type="entry name" value="HMA_dom"/>
</dbReference>
<dbReference type="InterPro" id="IPR027256">
    <property type="entry name" value="P-typ_ATPase_IB"/>
</dbReference>
<evidence type="ECO:0000256" key="7">
    <source>
        <dbReference type="ARBA" id="ARBA00022967"/>
    </source>
</evidence>
<dbReference type="InterPro" id="IPR044492">
    <property type="entry name" value="P_typ_ATPase_HD_dom"/>
</dbReference>
<dbReference type="KEGG" id="csl:COCSUDRAFT_28011"/>
<feature type="transmembrane region" description="Helical" evidence="10">
    <location>
        <begin position="750"/>
        <end position="768"/>
    </location>
</feature>
<comment type="similarity">
    <text evidence="2 10">Belongs to the cation transport ATPase (P-type) (TC 3.A.3) family. Type IB subfamily.</text>
</comment>
<evidence type="ECO:0000256" key="1">
    <source>
        <dbReference type="ARBA" id="ARBA00004141"/>
    </source>
</evidence>
<dbReference type="InterPro" id="IPR059000">
    <property type="entry name" value="ATPase_P-type_domA"/>
</dbReference>